<name>A0ABM7MAX0_9GAMM</name>
<reference evidence="2" key="1">
    <citation type="journal article" date="2022" name="Arch. Microbiol.">
        <title>Thiomicrorhabdus immobilis sp. nov., a mesophilic sulfur-oxidizing bacterium isolated from sediment of a brackish lake in northern Japan.</title>
        <authorList>
            <person name="Kojima H."/>
            <person name="Mochizuki J."/>
            <person name="Kanda M."/>
            <person name="Watanabe T."/>
            <person name="Fukui M."/>
        </authorList>
    </citation>
    <scope>NUCLEOTIDE SEQUENCE</scope>
    <source>
        <strain evidence="2">Am19</strain>
    </source>
</reference>
<dbReference type="SUPFAM" id="SSF54001">
    <property type="entry name" value="Cysteine proteinases"/>
    <property type="match status" value="1"/>
</dbReference>
<feature type="signal peptide" evidence="1">
    <location>
        <begin position="1"/>
        <end position="25"/>
    </location>
</feature>
<protein>
    <recommendedName>
        <fullName evidence="4">Sulfate adenylyltransferase</fullName>
    </recommendedName>
</protein>
<dbReference type="PANTHER" id="PTHR39327">
    <property type="match status" value="1"/>
</dbReference>
<feature type="chain" id="PRO_5045350745" description="Sulfate adenylyltransferase" evidence="1">
    <location>
        <begin position="26"/>
        <end position="220"/>
    </location>
</feature>
<evidence type="ECO:0000313" key="2">
    <source>
        <dbReference type="EMBL" id="BCN92469.1"/>
    </source>
</evidence>
<dbReference type="InterPro" id="IPR038765">
    <property type="entry name" value="Papain-like_cys_pep_sf"/>
</dbReference>
<sequence>MNFLLSKQLLLLCLLTASTAVLVIAGEAPRVVSQLEIEQAKAKYGSPAAARLAQWQELVDKNQNASEEDKLELVNNFFNQVQFIDDIVHWNKKDYWATPLEMLATDAGDCEDYSIAKYFTLKALGVPESKLYITYVKAIRLNQAHMVLTYFKTPKSIPLVLDNINKRILQASSRKDLVPIYSFNGDGLWLARERGKGKSVSGGTSKLKNWNNLLKRLNNQ</sequence>
<dbReference type="RefSeq" id="WP_237262169.1">
    <property type="nucleotide sequence ID" value="NZ_AP024202.1"/>
</dbReference>
<dbReference type="Pfam" id="PF06035">
    <property type="entry name" value="Peptidase_C93"/>
    <property type="match status" value="1"/>
</dbReference>
<proteinExistence type="predicted"/>
<evidence type="ECO:0000313" key="3">
    <source>
        <dbReference type="Proteomes" id="UP001054820"/>
    </source>
</evidence>
<keyword evidence="1" id="KW-0732">Signal</keyword>
<keyword evidence="3" id="KW-1185">Reference proteome</keyword>
<dbReference type="InterPro" id="IPR010319">
    <property type="entry name" value="Transglutaminase-like_Cys_pept"/>
</dbReference>
<dbReference type="Gene3D" id="3.10.620.30">
    <property type="match status" value="1"/>
</dbReference>
<dbReference type="EMBL" id="AP024202">
    <property type="protein sequence ID" value="BCN92469.1"/>
    <property type="molecule type" value="Genomic_DNA"/>
</dbReference>
<accession>A0ABM7MAX0</accession>
<evidence type="ECO:0008006" key="4">
    <source>
        <dbReference type="Google" id="ProtNLM"/>
    </source>
</evidence>
<dbReference type="Proteomes" id="UP001054820">
    <property type="component" value="Chromosome"/>
</dbReference>
<organism evidence="2 3">
    <name type="scientific">Thiomicrorhabdus immobilis</name>
    <dbReference type="NCBI Taxonomy" id="2791037"/>
    <lineage>
        <taxon>Bacteria</taxon>
        <taxon>Pseudomonadati</taxon>
        <taxon>Pseudomonadota</taxon>
        <taxon>Gammaproteobacteria</taxon>
        <taxon>Thiotrichales</taxon>
        <taxon>Piscirickettsiaceae</taxon>
        <taxon>Thiomicrorhabdus</taxon>
    </lineage>
</organism>
<dbReference type="PANTHER" id="PTHR39327:SF1">
    <property type="entry name" value="BLR5470 PROTEIN"/>
    <property type="match status" value="1"/>
</dbReference>
<evidence type="ECO:0000256" key="1">
    <source>
        <dbReference type="SAM" id="SignalP"/>
    </source>
</evidence>
<gene>
    <name evidence="2" type="ORF">THMIRHAM_02540</name>
</gene>